<dbReference type="InterPro" id="IPR019595">
    <property type="entry name" value="DUF2470"/>
</dbReference>
<name>A0A931DTQ6_9ACTN</name>
<reference evidence="3" key="1">
    <citation type="submission" date="2020-11" db="EMBL/GenBank/DDBJ databases">
        <title>Sequencing the genomes of 1000 actinobacteria strains.</title>
        <authorList>
            <person name="Klenk H.-P."/>
        </authorList>
    </citation>
    <scope>NUCLEOTIDE SEQUENCE</scope>
    <source>
        <strain evidence="3">DSM 43175</strain>
    </source>
</reference>
<keyword evidence="4" id="KW-1185">Reference proteome</keyword>
<evidence type="ECO:0000313" key="3">
    <source>
        <dbReference type="EMBL" id="MBG6093736.1"/>
    </source>
</evidence>
<accession>A0A931DTQ6</accession>
<sequence length="308" mass="31772">MIGEASEPSAAGAASGVNGPTPGERARTLAYGVAGGALAVPGVPYTPVPAHVTDERGRPLLLMPSGAGAVTALDGEPDVPATLRIADVAPVPLADRVRGRASLHGWITEVPPGERRAAAVRLSRLHPRPELLDLGTTGTVGTAGAAGPERPAWTVLALEIAQVEIEDGWGSATLEPEEYEASAPDPFVVIEAGMIAHLDSCHRDELGAMLRRLDGLPGRPAARGGPAPAVRPLGLDRYGMWLRCRVADGEGAGDTDLRLVFGEPVADVHGLRCAYRRLFAGGRARGGAHADGGFVGNFTDVPNGSGER</sequence>
<evidence type="ECO:0000256" key="1">
    <source>
        <dbReference type="SAM" id="MobiDB-lite"/>
    </source>
</evidence>
<dbReference type="EMBL" id="JADOUA010000001">
    <property type="protein sequence ID" value="MBG6093736.1"/>
    <property type="molecule type" value="Genomic_DNA"/>
</dbReference>
<dbReference type="Pfam" id="PF10615">
    <property type="entry name" value="DUF2470"/>
    <property type="match status" value="1"/>
</dbReference>
<evidence type="ECO:0000313" key="4">
    <source>
        <dbReference type="Proteomes" id="UP000614047"/>
    </source>
</evidence>
<gene>
    <name evidence="3" type="ORF">IW256_007849</name>
</gene>
<feature type="compositionally biased region" description="Low complexity" evidence="1">
    <location>
        <begin position="1"/>
        <end position="16"/>
    </location>
</feature>
<feature type="region of interest" description="Disordered" evidence="1">
    <location>
        <begin position="1"/>
        <end position="22"/>
    </location>
</feature>
<dbReference type="InterPro" id="IPR037119">
    <property type="entry name" value="Haem_oxidase_HugZ-like_sf"/>
</dbReference>
<comment type="caution">
    <text evidence="3">The sequence shown here is derived from an EMBL/GenBank/DDBJ whole genome shotgun (WGS) entry which is preliminary data.</text>
</comment>
<dbReference type="RefSeq" id="WP_197015757.1">
    <property type="nucleotide sequence ID" value="NZ_BAABES010000003.1"/>
</dbReference>
<dbReference type="AlphaFoldDB" id="A0A931DTQ6"/>
<dbReference type="Gene3D" id="3.20.180.10">
    <property type="entry name" value="PNP-oxidase-like"/>
    <property type="match status" value="1"/>
</dbReference>
<feature type="domain" description="DUF2470" evidence="2">
    <location>
        <begin position="191"/>
        <end position="272"/>
    </location>
</feature>
<dbReference type="Proteomes" id="UP000614047">
    <property type="component" value="Unassembled WGS sequence"/>
</dbReference>
<proteinExistence type="predicted"/>
<dbReference type="SUPFAM" id="SSF50475">
    <property type="entry name" value="FMN-binding split barrel"/>
    <property type="match status" value="1"/>
</dbReference>
<organism evidence="3 4">
    <name type="scientific">Actinomadura viridis</name>
    <dbReference type="NCBI Taxonomy" id="58110"/>
    <lineage>
        <taxon>Bacteria</taxon>
        <taxon>Bacillati</taxon>
        <taxon>Actinomycetota</taxon>
        <taxon>Actinomycetes</taxon>
        <taxon>Streptosporangiales</taxon>
        <taxon>Thermomonosporaceae</taxon>
        <taxon>Actinomadura</taxon>
    </lineage>
</organism>
<protein>
    <recommendedName>
        <fullName evidence="2">DUF2470 domain-containing protein</fullName>
    </recommendedName>
</protein>
<evidence type="ECO:0000259" key="2">
    <source>
        <dbReference type="Pfam" id="PF10615"/>
    </source>
</evidence>